<dbReference type="GeneID" id="30970779"/>
<dbReference type="OrthoDB" id="5982228at2759"/>
<evidence type="ECO:0000313" key="6">
    <source>
        <dbReference type="EMBL" id="OJJ95814.1"/>
    </source>
</evidence>
<dbReference type="Pfam" id="PF13520">
    <property type="entry name" value="AA_permease_2"/>
    <property type="match status" value="1"/>
</dbReference>
<gene>
    <name evidence="6" type="ORF">ASPACDRAFT_126644</name>
</gene>
<evidence type="ECO:0000313" key="7">
    <source>
        <dbReference type="Proteomes" id="UP000184546"/>
    </source>
</evidence>
<dbReference type="Gene3D" id="1.20.1740.10">
    <property type="entry name" value="Amino acid/polyamine transporter I"/>
    <property type="match status" value="1"/>
</dbReference>
<dbReference type="PANTHER" id="PTHR11785:SF382">
    <property type="entry name" value="LOW-AFFINITY METHIONINE PERMEASE"/>
    <property type="match status" value="1"/>
</dbReference>
<dbReference type="STRING" id="690307.A0A1L9WHZ1"/>
<evidence type="ECO:0000256" key="1">
    <source>
        <dbReference type="ARBA" id="ARBA00004141"/>
    </source>
</evidence>
<dbReference type="VEuPathDB" id="FungiDB:ASPACDRAFT_126644"/>
<feature type="transmembrane region" description="Helical" evidence="5">
    <location>
        <begin position="456"/>
        <end position="473"/>
    </location>
</feature>
<keyword evidence="3 5" id="KW-1133">Transmembrane helix</keyword>
<sequence>MVCRAAKWILPRRSGWPLALVSLPFINHKHNYPLHSPLPQVKATLTHLPPRLMDGSSRPGVIDSESALLLPSGDLLDPDRLREEPREEATPRRHLGIWSTAFLITNRMIGTAIFSTPSAIAASVRSAGAALALWTAGFLLSLCGLMIWLELASLLPRSGGEKVYLNAAYPRPPLLATTIYATHVIGLGFTGIGSIAIAENLLLAVHGTAGEWVKRFLAIALMTTIAVLHIKASTLAVRLMNFLASAKIVVLVLIIITGLRVVSTDQPRDHRLGASFDHPFAGSSTRIYDYTTALFKILATYQGWSNAAYVLDEVQNPRRTLKIASFLGVGSVGILYILVNAAYFSAASPEELSKTGVTVVALLVGKVWGETAQWCTALVAALSSFGSLLTASFSMSRVIQALAREGVLPFASFFASSTPSATPKGAFLALFMGSAVMILLVPFGDAYSFLLDVGQYAFAIIYLAVVLGLFIIRKRLACPQRTFRVWTSVAVVFFATQIFLVLSPFLNREHTSDTSLPFWLMPTVAILALSSSWAYWYGWWVLLPRIRGFVWKSKETVSSDGTRVVVWIRQSHGV</sequence>
<comment type="subcellular location">
    <subcellularLocation>
        <location evidence="1">Membrane</location>
        <topology evidence="1">Multi-pass membrane protein</topology>
    </subcellularLocation>
</comment>
<dbReference type="InterPro" id="IPR002293">
    <property type="entry name" value="AA/rel_permease1"/>
</dbReference>
<feature type="transmembrane region" description="Helical" evidence="5">
    <location>
        <begin position="127"/>
        <end position="149"/>
    </location>
</feature>
<dbReference type="GO" id="GO:0015179">
    <property type="term" value="F:L-amino acid transmembrane transporter activity"/>
    <property type="evidence" value="ECO:0007669"/>
    <property type="project" value="TreeGrafter"/>
</dbReference>
<feature type="transmembrane region" description="Helical" evidence="5">
    <location>
        <begin position="518"/>
        <end position="543"/>
    </location>
</feature>
<feature type="transmembrane region" description="Helical" evidence="5">
    <location>
        <begin position="485"/>
        <end position="506"/>
    </location>
</feature>
<feature type="transmembrane region" description="Helical" evidence="5">
    <location>
        <begin position="323"/>
        <end position="344"/>
    </location>
</feature>
<dbReference type="PANTHER" id="PTHR11785">
    <property type="entry name" value="AMINO ACID TRANSPORTER"/>
    <property type="match status" value="1"/>
</dbReference>
<feature type="transmembrane region" description="Helical" evidence="5">
    <location>
        <begin position="179"/>
        <end position="204"/>
    </location>
</feature>
<proteinExistence type="predicted"/>
<dbReference type="InterPro" id="IPR050598">
    <property type="entry name" value="AminoAcid_Transporter"/>
</dbReference>
<dbReference type="AlphaFoldDB" id="A0A1L9WHZ1"/>
<reference evidence="7" key="1">
    <citation type="journal article" date="2017" name="Genome Biol.">
        <title>Comparative genomics reveals high biological diversity and specific adaptations in the industrially and medically important fungal genus Aspergillus.</title>
        <authorList>
            <person name="de Vries R.P."/>
            <person name="Riley R."/>
            <person name="Wiebenga A."/>
            <person name="Aguilar-Osorio G."/>
            <person name="Amillis S."/>
            <person name="Uchima C.A."/>
            <person name="Anderluh G."/>
            <person name="Asadollahi M."/>
            <person name="Askin M."/>
            <person name="Barry K."/>
            <person name="Battaglia E."/>
            <person name="Bayram O."/>
            <person name="Benocci T."/>
            <person name="Braus-Stromeyer S.A."/>
            <person name="Caldana C."/>
            <person name="Canovas D."/>
            <person name="Cerqueira G.C."/>
            <person name="Chen F."/>
            <person name="Chen W."/>
            <person name="Choi C."/>
            <person name="Clum A."/>
            <person name="Dos Santos R.A."/>
            <person name="Damasio A.R."/>
            <person name="Diallinas G."/>
            <person name="Emri T."/>
            <person name="Fekete E."/>
            <person name="Flipphi M."/>
            <person name="Freyberg S."/>
            <person name="Gallo A."/>
            <person name="Gournas C."/>
            <person name="Habgood R."/>
            <person name="Hainaut M."/>
            <person name="Harispe M.L."/>
            <person name="Henrissat B."/>
            <person name="Hilden K.S."/>
            <person name="Hope R."/>
            <person name="Hossain A."/>
            <person name="Karabika E."/>
            <person name="Karaffa L."/>
            <person name="Karanyi Z."/>
            <person name="Krasevec N."/>
            <person name="Kuo A."/>
            <person name="Kusch H."/>
            <person name="LaButti K."/>
            <person name="Lagendijk E.L."/>
            <person name="Lapidus A."/>
            <person name="Levasseur A."/>
            <person name="Lindquist E."/>
            <person name="Lipzen A."/>
            <person name="Logrieco A.F."/>
            <person name="MacCabe A."/>
            <person name="Maekelae M.R."/>
            <person name="Malavazi I."/>
            <person name="Melin P."/>
            <person name="Meyer V."/>
            <person name="Mielnichuk N."/>
            <person name="Miskei M."/>
            <person name="Molnar A.P."/>
            <person name="Mule G."/>
            <person name="Ngan C.Y."/>
            <person name="Orejas M."/>
            <person name="Orosz E."/>
            <person name="Ouedraogo J.P."/>
            <person name="Overkamp K.M."/>
            <person name="Park H.-S."/>
            <person name="Perrone G."/>
            <person name="Piumi F."/>
            <person name="Punt P.J."/>
            <person name="Ram A.F."/>
            <person name="Ramon A."/>
            <person name="Rauscher S."/>
            <person name="Record E."/>
            <person name="Riano-Pachon D.M."/>
            <person name="Robert V."/>
            <person name="Roehrig J."/>
            <person name="Ruller R."/>
            <person name="Salamov A."/>
            <person name="Salih N.S."/>
            <person name="Samson R.A."/>
            <person name="Sandor E."/>
            <person name="Sanguinetti M."/>
            <person name="Schuetze T."/>
            <person name="Sepcic K."/>
            <person name="Shelest E."/>
            <person name="Sherlock G."/>
            <person name="Sophianopoulou V."/>
            <person name="Squina F.M."/>
            <person name="Sun H."/>
            <person name="Susca A."/>
            <person name="Todd R.B."/>
            <person name="Tsang A."/>
            <person name="Unkles S.E."/>
            <person name="van de Wiele N."/>
            <person name="van Rossen-Uffink D."/>
            <person name="Oliveira J.V."/>
            <person name="Vesth T.C."/>
            <person name="Visser J."/>
            <person name="Yu J.-H."/>
            <person name="Zhou M."/>
            <person name="Andersen M.R."/>
            <person name="Archer D.B."/>
            <person name="Baker S.E."/>
            <person name="Benoit I."/>
            <person name="Brakhage A.A."/>
            <person name="Braus G.H."/>
            <person name="Fischer R."/>
            <person name="Frisvad J.C."/>
            <person name="Goldman G.H."/>
            <person name="Houbraken J."/>
            <person name="Oakley B."/>
            <person name="Pocsi I."/>
            <person name="Scazzocchio C."/>
            <person name="Seiboth B."/>
            <person name="vanKuyk P.A."/>
            <person name="Wortman J."/>
            <person name="Dyer P.S."/>
            <person name="Grigoriev I.V."/>
        </authorList>
    </citation>
    <scope>NUCLEOTIDE SEQUENCE [LARGE SCALE GENOMIC DNA]</scope>
    <source>
        <strain evidence="7">ATCC 16872 / CBS 172.66 / WB 5094</strain>
    </source>
</reference>
<feature type="transmembrane region" description="Helical" evidence="5">
    <location>
        <begin position="371"/>
        <end position="394"/>
    </location>
</feature>
<evidence type="ECO:0000256" key="4">
    <source>
        <dbReference type="ARBA" id="ARBA00023136"/>
    </source>
</evidence>
<evidence type="ECO:0008006" key="8">
    <source>
        <dbReference type="Google" id="ProtNLM"/>
    </source>
</evidence>
<accession>A0A1L9WHZ1</accession>
<keyword evidence="4 5" id="KW-0472">Membrane</keyword>
<dbReference type="OMA" id="AMHICAK"/>
<organism evidence="6 7">
    <name type="scientific">Aspergillus aculeatus (strain ATCC 16872 / CBS 172.66 / WB 5094)</name>
    <dbReference type="NCBI Taxonomy" id="690307"/>
    <lineage>
        <taxon>Eukaryota</taxon>
        <taxon>Fungi</taxon>
        <taxon>Dikarya</taxon>
        <taxon>Ascomycota</taxon>
        <taxon>Pezizomycotina</taxon>
        <taxon>Eurotiomycetes</taxon>
        <taxon>Eurotiomycetidae</taxon>
        <taxon>Eurotiales</taxon>
        <taxon>Aspergillaceae</taxon>
        <taxon>Aspergillus</taxon>
        <taxon>Aspergillus subgen. Circumdati</taxon>
    </lineage>
</organism>
<protein>
    <recommendedName>
        <fullName evidence="8">Amino acid permease/ SLC12A domain-containing protein</fullName>
    </recommendedName>
</protein>
<feature type="transmembrane region" description="Helical" evidence="5">
    <location>
        <begin position="216"/>
        <end position="236"/>
    </location>
</feature>
<dbReference type="Proteomes" id="UP000184546">
    <property type="component" value="Unassembled WGS sequence"/>
</dbReference>
<keyword evidence="7" id="KW-1185">Reference proteome</keyword>
<dbReference type="GO" id="GO:0016020">
    <property type="term" value="C:membrane"/>
    <property type="evidence" value="ECO:0007669"/>
    <property type="project" value="UniProtKB-SubCell"/>
</dbReference>
<dbReference type="EMBL" id="KV878988">
    <property type="protein sequence ID" value="OJJ95814.1"/>
    <property type="molecule type" value="Genomic_DNA"/>
</dbReference>
<evidence type="ECO:0000256" key="2">
    <source>
        <dbReference type="ARBA" id="ARBA00022692"/>
    </source>
</evidence>
<evidence type="ECO:0000256" key="3">
    <source>
        <dbReference type="ARBA" id="ARBA00022989"/>
    </source>
</evidence>
<name>A0A1L9WHZ1_ASPA1</name>
<feature type="transmembrane region" description="Helical" evidence="5">
    <location>
        <begin position="242"/>
        <end position="262"/>
    </location>
</feature>
<feature type="transmembrane region" description="Helical" evidence="5">
    <location>
        <begin position="426"/>
        <end position="444"/>
    </location>
</feature>
<evidence type="ECO:0000256" key="5">
    <source>
        <dbReference type="SAM" id="Phobius"/>
    </source>
</evidence>
<keyword evidence="2 5" id="KW-0812">Transmembrane</keyword>
<dbReference type="RefSeq" id="XP_020052154.1">
    <property type="nucleotide sequence ID" value="XM_020196965.1"/>
</dbReference>